<dbReference type="GO" id="GO:0016887">
    <property type="term" value="F:ATP hydrolysis activity"/>
    <property type="evidence" value="ECO:0007669"/>
    <property type="project" value="InterPro"/>
</dbReference>
<dbReference type="Gene3D" id="3.40.50.300">
    <property type="entry name" value="P-loop containing nucleotide triphosphate hydrolases"/>
    <property type="match status" value="1"/>
</dbReference>
<comment type="function">
    <text evidence="6 7">The RecF protein is involved in DNA metabolism; it is required for DNA replication and normal SOS inducibility. RecF binds preferentially to single-stranded, linear DNA. It also seems to bind ATP.</text>
</comment>
<comment type="subcellular location">
    <subcellularLocation>
        <location evidence="6 7">Cytoplasm</location>
    </subcellularLocation>
</comment>
<evidence type="ECO:0000256" key="5">
    <source>
        <dbReference type="ARBA" id="ARBA00023125"/>
    </source>
</evidence>
<dbReference type="RefSeq" id="WP_150417011.1">
    <property type="nucleotide sequence ID" value="NZ_VYQF01000013.1"/>
</dbReference>
<keyword evidence="3 6" id="KW-0547">Nucleotide-binding</keyword>
<keyword evidence="6 7" id="KW-0234">DNA repair</keyword>
<evidence type="ECO:0000259" key="8">
    <source>
        <dbReference type="Pfam" id="PF13476"/>
    </source>
</evidence>
<keyword evidence="2 6" id="KW-0235">DNA replication</keyword>
<dbReference type="NCBIfam" id="TIGR00611">
    <property type="entry name" value="recf"/>
    <property type="match status" value="1"/>
</dbReference>
<evidence type="ECO:0000256" key="1">
    <source>
        <dbReference type="ARBA" id="ARBA00022490"/>
    </source>
</evidence>
<dbReference type="EMBL" id="VYQF01000013">
    <property type="protein sequence ID" value="KAA9034639.1"/>
    <property type="molecule type" value="Genomic_DNA"/>
</dbReference>
<dbReference type="PANTHER" id="PTHR32182">
    <property type="entry name" value="DNA REPLICATION AND REPAIR PROTEIN RECF"/>
    <property type="match status" value="1"/>
</dbReference>
<dbReference type="Pfam" id="PF13476">
    <property type="entry name" value="AAA_23"/>
    <property type="match status" value="1"/>
</dbReference>
<comment type="caution">
    <text evidence="9">The sequence shown here is derived from an EMBL/GenBank/DDBJ whole genome shotgun (WGS) entry which is preliminary data.</text>
</comment>
<dbReference type="PROSITE" id="PS00618">
    <property type="entry name" value="RECF_2"/>
    <property type="match status" value="1"/>
</dbReference>
<dbReference type="GO" id="GO:0000731">
    <property type="term" value="P:DNA synthesis involved in DNA repair"/>
    <property type="evidence" value="ECO:0007669"/>
    <property type="project" value="TreeGrafter"/>
</dbReference>
<evidence type="ECO:0000313" key="10">
    <source>
        <dbReference type="Proteomes" id="UP000326903"/>
    </source>
</evidence>
<name>A0A5J5IA80_9BACT</name>
<keyword evidence="6 7" id="KW-0742">SOS response</keyword>
<keyword evidence="1 6" id="KW-0963">Cytoplasm</keyword>
<dbReference type="GO" id="GO:0006260">
    <property type="term" value="P:DNA replication"/>
    <property type="evidence" value="ECO:0007669"/>
    <property type="project" value="UniProtKB-UniRule"/>
</dbReference>
<dbReference type="InterPro" id="IPR038729">
    <property type="entry name" value="Rad50/SbcC_AAA"/>
</dbReference>
<keyword evidence="6 7" id="KW-0227">DNA damage</keyword>
<proteinExistence type="inferred from homology"/>
<accession>A0A5J5IA80</accession>
<dbReference type="InterPro" id="IPR027417">
    <property type="entry name" value="P-loop_NTPase"/>
</dbReference>
<feature type="domain" description="Rad50/SbcC-type AAA" evidence="8">
    <location>
        <begin position="5"/>
        <end position="170"/>
    </location>
</feature>
<keyword evidence="10" id="KW-1185">Reference proteome</keyword>
<evidence type="ECO:0000256" key="4">
    <source>
        <dbReference type="ARBA" id="ARBA00022840"/>
    </source>
</evidence>
<dbReference type="SUPFAM" id="SSF52540">
    <property type="entry name" value="P-loop containing nucleoside triphosphate hydrolases"/>
    <property type="match status" value="1"/>
</dbReference>
<dbReference type="GO" id="GO:0009432">
    <property type="term" value="P:SOS response"/>
    <property type="evidence" value="ECO:0007669"/>
    <property type="project" value="UniProtKB-UniRule"/>
</dbReference>
<dbReference type="AlphaFoldDB" id="A0A5J5IA80"/>
<reference evidence="9 10" key="1">
    <citation type="submission" date="2019-09" db="EMBL/GenBank/DDBJ databases">
        <title>Draft genome sequence of Ginsengibacter sp. BR5-29.</title>
        <authorList>
            <person name="Im W.-T."/>
        </authorList>
    </citation>
    <scope>NUCLEOTIDE SEQUENCE [LARGE SCALE GENOMIC DNA]</scope>
    <source>
        <strain evidence="9 10">BR5-29</strain>
    </source>
</reference>
<dbReference type="HAMAP" id="MF_00365">
    <property type="entry name" value="RecF"/>
    <property type="match status" value="1"/>
</dbReference>
<evidence type="ECO:0000256" key="7">
    <source>
        <dbReference type="RuleBase" id="RU000578"/>
    </source>
</evidence>
<dbReference type="GO" id="GO:0006302">
    <property type="term" value="P:double-strand break repair"/>
    <property type="evidence" value="ECO:0007669"/>
    <property type="project" value="InterPro"/>
</dbReference>
<comment type="similarity">
    <text evidence="6 7">Belongs to the RecF family.</text>
</comment>
<dbReference type="Proteomes" id="UP000326903">
    <property type="component" value="Unassembled WGS sequence"/>
</dbReference>
<dbReference type="GO" id="GO:0003697">
    <property type="term" value="F:single-stranded DNA binding"/>
    <property type="evidence" value="ECO:0007669"/>
    <property type="project" value="UniProtKB-UniRule"/>
</dbReference>
<organism evidence="9 10">
    <name type="scientific">Ginsengibacter hankyongi</name>
    <dbReference type="NCBI Taxonomy" id="2607284"/>
    <lineage>
        <taxon>Bacteria</taxon>
        <taxon>Pseudomonadati</taxon>
        <taxon>Bacteroidota</taxon>
        <taxon>Chitinophagia</taxon>
        <taxon>Chitinophagales</taxon>
        <taxon>Chitinophagaceae</taxon>
        <taxon>Ginsengibacter</taxon>
    </lineage>
</organism>
<feature type="binding site" evidence="6">
    <location>
        <begin position="30"/>
        <end position="37"/>
    </location>
    <ligand>
        <name>ATP</name>
        <dbReference type="ChEBI" id="CHEBI:30616"/>
    </ligand>
</feature>
<evidence type="ECO:0000313" key="9">
    <source>
        <dbReference type="EMBL" id="KAA9034639.1"/>
    </source>
</evidence>
<sequence length="362" mass="41739">MAFTKIALTGYKNYESETFYFKQRIVGICGLNGKGKTNLLDAINYLCFTKSYFSKTDALNIFFGAEGFRLEGELQNGHEMATKIVCVYRSSLKKEFYLDDVAYVKFSHHVGKFPCVMIAPDDIEMITGGSEERRKFLDTLISQVDAEYLQQLITYNKVIQQRNSFLKNESFQTKFDAQFLDALDAQLVKPGEYIHHVRTQFCKKIIPLVQQFYNDISGNNELISMDYTSHLKDGDFSTLIKASRQKDIVIQRSNMGIHKDDLVFFLNKNIFKNLASQGQRKSLLFACKLAEFEILRAMKGSPPLLLLDDVFEKLDELRMKNLLQYVCKENTGQVFITDTHRERLENALSEFRSEVQIIELLG</sequence>
<evidence type="ECO:0000256" key="2">
    <source>
        <dbReference type="ARBA" id="ARBA00022705"/>
    </source>
</evidence>
<evidence type="ECO:0000256" key="3">
    <source>
        <dbReference type="ARBA" id="ARBA00022741"/>
    </source>
</evidence>
<dbReference type="GO" id="GO:0005737">
    <property type="term" value="C:cytoplasm"/>
    <property type="evidence" value="ECO:0007669"/>
    <property type="project" value="UniProtKB-SubCell"/>
</dbReference>
<dbReference type="InterPro" id="IPR018078">
    <property type="entry name" value="DNA-binding_RecF_CS"/>
</dbReference>
<gene>
    <name evidence="6 9" type="primary">recF</name>
    <name evidence="9" type="ORF">FW778_21755</name>
</gene>
<evidence type="ECO:0000256" key="6">
    <source>
        <dbReference type="HAMAP-Rule" id="MF_00365"/>
    </source>
</evidence>
<dbReference type="PANTHER" id="PTHR32182:SF0">
    <property type="entry name" value="DNA REPLICATION AND REPAIR PROTEIN RECF"/>
    <property type="match status" value="1"/>
</dbReference>
<keyword evidence="5 6" id="KW-0238">DNA-binding</keyword>
<dbReference type="Gene3D" id="1.20.1050.90">
    <property type="entry name" value="RecF/RecN/SMC, N-terminal domain"/>
    <property type="match status" value="1"/>
</dbReference>
<protein>
    <recommendedName>
        <fullName evidence="6 7">DNA replication and repair protein RecF</fullName>
    </recommendedName>
</protein>
<dbReference type="InterPro" id="IPR001238">
    <property type="entry name" value="DNA-binding_RecF"/>
</dbReference>
<dbReference type="GO" id="GO:0005524">
    <property type="term" value="F:ATP binding"/>
    <property type="evidence" value="ECO:0007669"/>
    <property type="project" value="UniProtKB-UniRule"/>
</dbReference>
<dbReference type="InterPro" id="IPR042174">
    <property type="entry name" value="RecF_2"/>
</dbReference>
<keyword evidence="4 6" id="KW-0067">ATP-binding</keyword>